<dbReference type="Proteomes" id="UP001499854">
    <property type="component" value="Unassembled WGS sequence"/>
</dbReference>
<dbReference type="RefSeq" id="WP_344657169.1">
    <property type="nucleotide sequence ID" value="NZ_BAAAQM010000011.1"/>
</dbReference>
<comment type="caution">
    <text evidence="1">The sequence shown here is derived from an EMBL/GenBank/DDBJ whole genome shotgun (WGS) entry which is preliminary data.</text>
</comment>
<proteinExistence type="predicted"/>
<accession>A0ABP5CQB9</accession>
<evidence type="ECO:0000313" key="1">
    <source>
        <dbReference type="EMBL" id="GAA1966573.1"/>
    </source>
</evidence>
<organism evidence="1 2">
    <name type="scientific">Catenulispora subtropica</name>
    <dbReference type="NCBI Taxonomy" id="450798"/>
    <lineage>
        <taxon>Bacteria</taxon>
        <taxon>Bacillati</taxon>
        <taxon>Actinomycetota</taxon>
        <taxon>Actinomycetes</taxon>
        <taxon>Catenulisporales</taxon>
        <taxon>Catenulisporaceae</taxon>
        <taxon>Catenulispora</taxon>
    </lineage>
</organism>
<dbReference type="EMBL" id="BAAAQM010000011">
    <property type="protein sequence ID" value="GAA1966573.1"/>
    <property type="molecule type" value="Genomic_DNA"/>
</dbReference>
<reference evidence="2" key="1">
    <citation type="journal article" date="2019" name="Int. J. Syst. Evol. Microbiol.">
        <title>The Global Catalogue of Microorganisms (GCM) 10K type strain sequencing project: providing services to taxonomists for standard genome sequencing and annotation.</title>
        <authorList>
            <consortium name="The Broad Institute Genomics Platform"/>
            <consortium name="The Broad Institute Genome Sequencing Center for Infectious Disease"/>
            <person name="Wu L."/>
            <person name="Ma J."/>
        </authorList>
    </citation>
    <scope>NUCLEOTIDE SEQUENCE [LARGE SCALE GENOMIC DNA]</scope>
    <source>
        <strain evidence="2">JCM 16013</strain>
    </source>
</reference>
<name>A0ABP5CQB9_9ACTN</name>
<gene>
    <name evidence="1" type="ORF">GCM10009838_25430</name>
</gene>
<evidence type="ECO:0000313" key="2">
    <source>
        <dbReference type="Proteomes" id="UP001499854"/>
    </source>
</evidence>
<protein>
    <submittedName>
        <fullName evidence="1">Uncharacterized protein</fullName>
    </submittedName>
</protein>
<sequence length="135" mass="14846">MSPVILGDTTPLPPPGWSFRIAEVHLPHGRAPWFTGTWHRTGTQPADDPKCALWLTITPGPRRTVTVTLAADDDKAHGRFQPLAHAAGLPEDAWTAAIAPAVAAHRWTRRVHYTRGSKTPDRLARAILAHLIVHR</sequence>
<keyword evidence="2" id="KW-1185">Reference proteome</keyword>